<sequence>MNCLGVVGAAVILLNIAVFVDGHFALNVIDCVVCGLGIILLQISDPVVGPCTSFPWLPLILVQFFALDLTNTMLSINDINKEGADSQVIVCGVVNTVLIGVFAFWWLCRYRSQEGHYGCPTRTKVPGETVVQLDEFGLDN</sequence>
<proteinExistence type="predicted"/>
<keyword evidence="1" id="KW-1133">Transmembrane helix</keyword>
<keyword evidence="1" id="KW-0812">Transmembrane</keyword>
<reference evidence="2" key="1">
    <citation type="submission" date="2021-01" db="EMBL/GenBank/DDBJ databases">
        <authorList>
            <person name="Corre E."/>
            <person name="Pelletier E."/>
            <person name="Niang G."/>
            <person name="Scheremetjew M."/>
            <person name="Finn R."/>
            <person name="Kale V."/>
            <person name="Holt S."/>
            <person name="Cochrane G."/>
            <person name="Meng A."/>
            <person name="Brown T."/>
            <person name="Cohen L."/>
        </authorList>
    </citation>
    <scope>NUCLEOTIDE SEQUENCE</scope>
</reference>
<feature type="transmembrane region" description="Helical" evidence="1">
    <location>
        <begin position="88"/>
        <end position="107"/>
    </location>
</feature>
<evidence type="ECO:0000256" key="1">
    <source>
        <dbReference type="SAM" id="Phobius"/>
    </source>
</evidence>
<evidence type="ECO:0000313" key="2">
    <source>
        <dbReference type="EMBL" id="CAD8857954.1"/>
    </source>
</evidence>
<name>A0A7S1FCW2_NOCSC</name>
<organism evidence="2">
    <name type="scientific">Noctiluca scintillans</name>
    <name type="common">Sea sparkle</name>
    <name type="synonym">Red tide dinoflagellate</name>
    <dbReference type="NCBI Taxonomy" id="2966"/>
    <lineage>
        <taxon>Eukaryota</taxon>
        <taxon>Sar</taxon>
        <taxon>Alveolata</taxon>
        <taxon>Dinophyceae</taxon>
        <taxon>Noctilucales</taxon>
        <taxon>Noctilucaceae</taxon>
        <taxon>Noctiluca</taxon>
    </lineage>
</organism>
<dbReference type="AlphaFoldDB" id="A0A7S1FCW2"/>
<gene>
    <name evidence="2" type="ORF">NSCI0253_LOCUS32306</name>
</gene>
<keyword evidence="1" id="KW-0472">Membrane</keyword>
<accession>A0A7S1FCW2</accession>
<protein>
    <submittedName>
        <fullName evidence="2">Uncharacterized protein</fullName>
    </submittedName>
</protein>
<dbReference type="EMBL" id="HBFQ01045407">
    <property type="protein sequence ID" value="CAD8857954.1"/>
    <property type="molecule type" value="Transcribed_RNA"/>
</dbReference>